<keyword evidence="1" id="KW-0812">Transmembrane</keyword>
<gene>
    <name evidence="2" type="ORF">NLS_LOCUS6087</name>
</gene>
<organism evidence="2 3">
    <name type="scientific">Litomosoides sigmodontis</name>
    <name type="common">Filarial nematode worm</name>
    <dbReference type="NCBI Taxonomy" id="42156"/>
    <lineage>
        <taxon>Eukaryota</taxon>
        <taxon>Metazoa</taxon>
        <taxon>Ecdysozoa</taxon>
        <taxon>Nematoda</taxon>
        <taxon>Chromadorea</taxon>
        <taxon>Rhabditida</taxon>
        <taxon>Spirurina</taxon>
        <taxon>Spiruromorpha</taxon>
        <taxon>Filarioidea</taxon>
        <taxon>Onchocercidae</taxon>
        <taxon>Litomosoides</taxon>
    </lineage>
</organism>
<keyword evidence="1" id="KW-1133">Transmembrane helix</keyword>
<proteinExistence type="predicted"/>
<keyword evidence="3" id="KW-1185">Reference proteome</keyword>
<feature type="transmembrane region" description="Helical" evidence="1">
    <location>
        <begin position="29"/>
        <end position="51"/>
    </location>
</feature>
<accession>A0A3P6TJ15</accession>
<dbReference type="OrthoDB" id="5969463at2759"/>
<protein>
    <submittedName>
        <fullName evidence="2">Uncharacterized protein</fullName>
    </submittedName>
</protein>
<dbReference type="SUPFAM" id="SSF81321">
    <property type="entry name" value="Family A G protein-coupled receptor-like"/>
    <property type="match status" value="1"/>
</dbReference>
<evidence type="ECO:0000313" key="3">
    <source>
        <dbReference type="Proteomes" id="UP000277928"/>
    </source>
</evidence>
<evidence type="ECO:0000256" key="1">
    <source>
        <dbReference type="SAM" id="Phobius"/>
    </source>
</evidence>
<dbReference type="Gene3D" id="1.20.1070.10">
    <property type="entry name" value="Rhodopsin 7-helix transmembrane proteins"/>
    <property type="match status" value="1"/>
</dbReference>
<feature type="transmembrane region" description="Helical" evidence="1">
    <location>
        <begin position="102"/>
        <end position="123"/>
    </location>
</feature>
<evidence type="ECO:0000313" key="2">
    <source>
        <dbReference type="EMBL" id="VDK83163.1"/>
    </source>
</evidence>
<dbReference type="EMBL" id="UYRX01000508">
    <property type="protein sequence ID" value="VDK83163.1"/>
    <property type="molecule type" value="Genomic_DNA"/>
</dbReference>
<sequence length="164" mass="19279">MIIPLERIEYYTFGYQCDESTVNKTNVYIYIYTPLELTTILIISVSIPIILIRLYKRWKKKCALQHASALLLEMSLKLGTQHSNVKLTRKSMQKASRRQQRIILQVVAVMAIFSSYMLIYYLLFHIFTYNYKWIAILHSLIYSITHISNPPFISCCITRKSDAK</sequence>
<name>A0A3P6TJ15_LITSI</name>
<dbReference type="Proteomes" id="UP000277928">
    <property type="component" value="Unassembled WGS sequence"/>
</dbReference>
<dbReference type="AlphaFoldDB" id="A0A3P6TJ15"/>
<reference evidence="2 3" key="1">
    <citation type="submission" date="2018-08" db="EMBL/GenBank/DDBJ databases">
        <authorList>
            <person name="Laetsch R D."/>
            <person name="Stevens L."/>
            <person name="Kumar S."/>
            <person name="Blaxter L. M."/>
        </authorList>
    </citation>
    <scope>NUCLEOTIDE SEQUENCE [LARGE SCALE GENOMIC DNA]</scope>
</reference>
<keyword evidence="1" id="KW-0472">Membrane</keyword>